<dbReference type="Proteomes" id="UP000605970">
    <property type="component" value="Unassembled WGS sequence"/>
</dbReference>
<dbReference type="PROSITE" id="PS00307">
    <property type="entry name" value="LECTIN_LEGUME_BETA"/>
    <property type="match status" value="1"/>
</dbReference>
<evidence type="ECO:0000313" key="3">
    <source>
        <dbReference type="EMBL" id="KAF7632268.1"/>
    </source>
</evidence>
<accession>A0A8S9ZG45</accession>
<dbReference type="InterPro" id="IPR019825">
    <property type="entry name" value="Lectin_legB_Mn/Ca_BS"/>
</dbReference>
<keyword evidence="1" id="KW-0812">Transmembrane</keyword>
<evidence type="ECO:0000256" key="1">
    <source>
        <dbReference type="SAM" id="Phobius"/>
    </source>
</evidence>
<organism evidence="3 4">
    <name type="scientific">Meloidogyne graminicola</name>
    <dbReference type="NCBI Taxonomy" id="189291"/>
    <lineage>
        <taxon>Eukaryota</taxon>
        <taxon>Metazoa</taxon>
        <taxon>Ecdysozoa</taxon>
        <taxon>Nematoda</taxon>
        <taxon>Chromadorea</taxon>
        <taxon>Rhabditida</taxon>
        <taxon>Tylenchina</taxon>
        <taxon>Tylenchomorpha</taxon>
        <taxon>Tylenchoidea</taxon>
        <taxon>Meloidogynidae</taxon>
        <taxon>Meloidogyninae</taxon>
        <taxon>Meloidogyne</taxon>
    </lineage>
</organism>
<evidence type="ECO:0000313" key="4">
    <source>
        <dbReference type="Proteomes" id="UP000605970"/>
    </source>
</evidence>
<dbReference type="Pfam" id="PF03407">
    <property type="entry name" value="Nucleotid_trans"/>
    <property type="match status" value="1"/>
</dbReference>
<keyword evidence="1" id="KW-0472">Membrane</keyword>
<protein>
    <recommendedName>
        <fullName evidence="2">Nucleotide-diphospho-sugar transferase domain-containing protein</fullName>
    </recommendedName>
</protein>
<evidence type="ECO:0000259" key="2">
    <source>
        <dbReference type="Pfam" id="PF03407"/>
    </source>
</evidence>
<keyword evidence="4" id="KW-1185">Reference proteome</keyword>
<dbReference type="PANTHER" id="PTHR31967:SF24">
    <property type="entry name" value="NUCLEOTIDE-DIPHOSPHO-SUGAR TRANSFERASE DOMAIN-CONTAINING PROTEIN"/>
    <property type="match status" value="1"/>
</dbReference>
<sequence length="242" mass="28446">MMRQLRFRFLHLAILIISICFYLKYRRVSNIQNFLNEQSKIIFNDQIQINEYKEQFRKYALNITLNFLCNVRQFPGVIEQIVAVVFDSYSHQVLKESFPEMGGVIFWNIPALEEKFTSGDGRYQLFQYFRSKLASLLTETTNQFWMVQADTIWKKNLFEIIDLESEEFIEATLIFDSEGSEGLLGSMIAGGYFFVRSSNSTKKFFETSADFLLDHFATDNNVMTRQCIQQDFGVNCAKIKYR</sequence>
<feature type="transmembrane region" description="Helical" evidence="1">
    <location>
        <begin position="7"/>
        <end position="25"/>
    </location>
</feature>
<comment type="caution">
    <text evidence="3">The sequence shown here is derived from an EMBL/GenBank/DDBJ whole genome shotgun (WGS) entry which is preliminary data.</text>
</comment>
<name>A0A8S9ZG45_9BILA</name>
<dbReference type="AlphaFoldDB" id="A0A8S9ZG45"/>
<reference evidence="3" key="1">
    <citation type="journal article" date="2020" name="Ecol. Evol.">
        <title>Genome structure and content of the rice root-knot nematode (Meloidogyne graminicola).</title>
        <authorList>
            <person name="Phan N.T."/>
            <person name="Danchin E.G.J."/>
            <person name="Klopp C."/>
            <person name="Perfus-Barbeoch L."/>
            <person name="Kozlowski D.K."/>
            <person name="Koutsovoulos G.D."/>
            <person name="Lopez-Roques C."/>
            <person name="Bouchez O."/>
            <person name="Zahm M."/>
            <person name="Besnard G."/>
            <person name="Bellafiore S."/>
        </authorList>
    </citation>
    <scope>NUCLEOTIDE SEQUENCE</scope>
    <source>
        <strain evidence="3">VN-18</strain>
    </source>
</reference>
<feature type="domain" description="Nucleotide-diphospho-sugar transferase" evidence="2">
    <location>
        <begin position="77"/>
        <end position="230"/>
    </location>
</feature>
<keyword evidence="1" id="KW-1133">Transmembrane helix</keyword>
<proteinExistence type="predicted"/>
<dbReference type="InterPro" id="IPR005069">
    <property type="entry name" value="Nucl-diP-sugar_transferase"/>
</dbReference>
<gene>
    <name evidence="3" type="ORF">Mgra_00008338</name>
</gene>
<dbReference type="PANTHER" id="PTHR31967">
    <property type="entry name" value="GROUNDHOG (HEDGEHOG-LIKE FAMILY)-RELATED"/>
    <property type="match status" value="1"/>
</dbReference>
<dbReference type="EMBL" id="JABEBT010000107">
    <property type="protein sequence ID" value="KAF7632268.1"/>
    <property type="molecule type" value="Genomic_DNA"/>
</dbReference>
<dbReference type="OrthoDB" id="5845882at2759"/>